<dbReference type="GO" id="GO:0003993">
    <property type="term" value="F:acid phosphatase activity"/>
    <property type="evidence" value="ECO:0007669"/>
    <property type="project" value="InterPro"/>
</dbReference>
<gene>
    <name evidence="3" type="ORF">Sradi_7258500</name>
</gene>
<accession>A0AAW2IK78</accession>
<evidence type="ECO:0000256" key="1">
    <source>
        <dbReference type="ARBA" id="ARBA00022729"/>
    </source>
</evidence>
<dbReference type="Gene3D" id="2.60.40.380">
    <property type="entry name" value="Purple acid phosphatase-like, N-terminal"/>
    <property type="match status" value="1"/>
</dbReference>
<dbReference type="InterPro" id="IPR039331">
    <property type="entry name" value="PAPs-like"/>
</dbReference>
<protein>
    <submittedName>
        <fullName evidence="3">Purple acid phosphatase 21</fullName>
    </submittedName>
</protein>
<dbReference type="PANTHER" id="PTHR22953:SF153">
    <property type="entry name" value="PURPLE ACID PHOSPHATASE"/>
    <property type="match status" value="1"/>
</dbReference>
<dbReference type="AlphaFoldDB" id="A0AAW2IK78"/>
<feature type="domain" description="Purple acid phosphatase N-terminal" evidence="2">
    <location>
        <begin position="27"/>
        <end position="88"/>
    </location>
</feature>
<dbReference type="EMBL" id="JACGWJ010001419">
    <property type="protein sequence ID" value="KAL0282525.1"/>
    <property type="molecule type" value="Genomic_DNA"/>
</dbReference>
<comment type="caution">
    <text evidence="3">The sequence shown here is derived from an EMBL/GenBank/DDBJ whole genome shotgun (WGS) entry which is preliminary data.</text>
</comment>
<keyword evidence="1" id="KW-0732">Signal</keyword>
<organism evidence="3">
    <name type="scientific">Sesamum radiatum</name>
    <name type="common">Black benniseed</name>
    <dbReference type="NCBI Taxonomy" id="300843"/>
    <lineage>
        <taxon>Eukaryota</taxon>
        <taxon>Viridiplantae</taxon>
        <taxon>Streptophyta</taxon>
        <taxon>Embryophyta</taxon>
        <taxon>Tracheophyta</taxon>
        <taxon>Spermatophyta</taxon>
        <taxon>Magnoliopsida</taxon>
        <taxon>eudicotyledons</taxon>
        <taxon>Gunneridae</taxon>
        <taxon>Pentapetalae</taxon>
        <taxon>asterids</taxon>
        <taxon>lamiids</taxon>
        <taxon>Lamiales</taxon>
        <taxon>Pedaliaceae</taxon>
        <taxon>Sesamum</taxon>
    </lineage>
</organism>
<dbReference type="InterPro" id="IPR015914">
    <property type="entry name" value="PAPs_N"/>
</dbReference>
<reference evidence="3" key="2">
    <citation type="journal article" date="2024" name="Plant">
        <title>Genomic evolution and insights into agronomic trait innovations of Sesamum species.</title>
        <authorList>
            <person name="Miao H."/>
            <person name="Wang L."/>
            <person name="Qu L."/>
            <person name="Liu H."/>
            <person name="Sun Y."/>
            <person name="Le M."/>
            <person name="Wang Q."/>
            <person name="Wei S."/>
            <person name="Zheng Y."/>
            <person name="Lin W."/>
            <person name="Duan Y."/>
            <person name="Cao H."/>
            <person name="Xiong S."/>
            <person name="Wang X."/>
            <person name="Wei L."/>
            <person name="Li C."/>
            <person name="Ma Q."/>
            <person name="Ju M."/>
            <person name="Zhao R."/>
            <person name="Li G."/>
            <person name="Mu C."/>
            <person name="Tian Q."/>
            <person name="Mei H."/>
            <person name="Zhang T."/>
            <person name="Gao T."/>
            <person name="Zhang H."/>
        </authorList>
    </citation>
    <scope>NUCLEOTIDE SEQUENCE</scope>
    <source>
        <strain evidence="3">G02</strain>
    </source>
</reference>
<dbReference type="GO" id="GO:0046872">
    <property type="term" value="F:metal ion binding"/>
    <property type="evidence" value="ECO:0007669"/>
    <property type="project" value="InterPro"/>
</dbReference>
<proteinExistence type="predicted"/>
<evidence type="ECO:0000259" key="2">
    <source>
        <dbReference type="Pfam" id="PF16656"/>
    </source>
</evidence>
<dbReference type="SUPFAM" id="SSF49363">
    <property type="entry name" value="Purple acid phosphatase, N-terminal domain"/>
    <property type="match status" value="1"/>
</dbReference>
<evidence type="ECO:0000313" key="3">
    <source>
        <dbReference type="EMBL" id="KAL0282525.1"/>
    </source>
</evidence>
<sequence length="90" mass="10135">MAMATHFYGVFTHPTSAPTMRLFLQSPQQVRISLSGKKHMRISWTTLFHTPVVYYGTSSGNYTLSAKGSTNVYHYLRYTSGHIHDVVIGP</sequence>
<dbReference type="PANTHER" id="PTHR22953">
    <property type="entry name" value="ACID PHOSPHATASE RELATED"/>
    <property type="match status" value="1"/>
</dbReference>
<name>A0AAW2IK78_SESRA</name>
<reference evidence="3" key="1">
    <citation type="submission" date="2020-06" db="EMBL/GenBank/DDBJ databases">
        <authorList>
            <person name="Li T."/>
            <person name="Hu X."/>
            <person name="Zhang T."/>
            <person name="Song X."/>
            <person name="Zhang H."/>
            <person name="Dai N."/>
            <person name="Sheng W."/>
            <person name="Hou X."/>
            <person name="Wei L."/>
        </authorList>
    </citation>
    <scope>NUCLEOTIDE SEQUENCE</scope>
    <source>
        <strain evidence="3">G02</strain>
        <tissue evidence="3">Leaf</tissue>
    </source>
</reference>
<dbReference type="Pfam" id="PF16656">
    <property type="entry name" value="Pur_ac_phosph_N"/>
    <property type="match status" value="1"/>
</dbReference>
<dbReference type="InterPro" id="IPR008963">
    <property type="entry name" value="Purple_acid_Pase-like_N"/>
</dbReference>